<organism evidence="7 8">
    <name type="scientific">Gonium pectorale</name>
    <name type="common">Green alga</name>
    <dbReference type="NCBI Taxonomy" id="33097"/>
    <lineage>
        <taxon>Eukaryota</taxon>
        <taxon>Viridiplantae</taxon>
        <taxon>Chlorophyta</taxon>
        <taxon>core chlorophytes</taxon>
        <taxon>Chlorophyceae</taxon>
        <taxon>CS clade</taxon>
        <taxon>Chlamydomonadales</taxon>
        <taxon>Volvocaceae</taxon>
        <taxon>Gonium</taxon>
    </lineage>
</organism>
<protein>
    <recommendedName>
        <fullName evidence="6">Cytochrome b5 heme-binding domain-containing protein</fullName>
    </recommendedName>
</protein>
<dbReference type="GO" id="GO:0016020">
    <property type="term" value="C:membrane"/>
    <property type="evidence" value="ECO:0007669"/>
    <property type="project" value="TreeGrafter"/>
</dbReference>
<gene>
    <name evidence="7" type="ORF">GPECTOR_36g91</name>
</gene>
<dbReference type="PANTHER" id="PTHR19359:SF95">
    <property type="entry name" value="CYTOCHROME B5 TYPE B"/>
    <property type="match status" value="1"/>
</dbReference>
<comment type="similarity">
    <text evidence="4 5">Belongs to the cytochrome b5 family.</text>
</comment>
<dbReference type="OrthoDB" id="260519at2759"/>
<name>A0A150GDF4_GONPE</name>
<feature type="domain" description="Cytochrome b5 heme-binding" evidence="6">
    <location>
        <begin position="44"/>
        <end position="125"/>
    </location>
</feature>
<dbReference type="InterPro" id="IPR050668">
    <property type="entry name" value="Cytochrome_b5"/>
</dbReference>
<evidence type="ECO:0000256" key="2">
    <source>
        <dbReference type="ARBA" id="ARBA00022723"/>
    </source>
</evidence>
<dbReference type="InterPro" id="IPR018506">
    <property type="entry name" value="Cyt_B5_heme-BS"/>
</dbReference>
<dbReference type="SMART" id="SM01117">
    <property type="entry name" value="Cyt-b5"/>
    <property type="match status" value="1"/>
</dbReference>
<dbReference type="InterPro" id="IPR001199">
    <property type="entry name" value="Cyt_B5-like_heme/steroid-bd"/>
</dbReference>
<dbReference type="PROSITE" id="PS00191">
    <property type="entry name" value="CYTOCHROME_B5_1"/>
    <property type="match status" value="1"/>
</dbReference>
<sequence length="134" mass="15183">MDLIQLAVIAALGIALVAFIIARQKREYGKQLSQLEPKKKPLEFGIYTVEEVAKHDKPDDAWIIVRHKETQEYRVYNITDYVDEHPGGESILRNIGREATEGVYGPQHPVTTFLLMDDYCIGKLAEGEEAKLGR</sequence>
<evidence type="ECO:0000256" key="1">
    <source>
        <dbReference type="ARBA" id="ARBA00022617"/>
    </source>
</evidence>
<keyword evidence="3 5" id="KW-0408">Iron</keyword>
<dbReference type="Proteomes" id="UP000075714">
    <property type="component" value="Unassembled WGS sequence"/>
</dbReference>
<dbReference type="PANTHER" id="PTHR19359">
    <property type="entry name" value="CYTOCHROME B5"/>
    <property type="match status" value="1"/>
</dbReference>
<keyword evidence="5" id="KW-0472">Membrane</keyword>
<evidence type="ECO:0000313" key="7">
    <source>
        <dbReference type="EMBL" id="KXZ47370.1"/>
    </source>
</evidence>
<keyword evidence="1 5" id="KW-0349">Heme</keyword>
<dbReference type="Gene3D" id="3.10.120.10">
    <property type="entry name" value="Cytochrome b5-like heme/steroid binding domain"/>
    <property type="match status" value="1"/>
</dbReference>
<evidence type="ECO:0000256" key="4">
    <source>
        <dbReference type="ARBA" id="ARBA00038168"/>
    </source>
</evidence>
<dbReference type="SUPFAM" id="SSF55856">
    <property type="entry name" value="Cytochrome b5-like heme/steroid binding domain"/>
    <property type="match status" value="1"/>
</dbReference>
<keyword evidence="2 5" id="KW-0479">Metal-binding</keyword>
<keyword evidence="8" id="KW-1185">Reference proteome</keyword>
<evidence type="ECO:0000256" key="5">
    <source>
        <dbReference type="RuleBase" id="RU362121"/>
    </source>
</evidence>
<dbReference type="AlphaFoldDB" id="A0A150GDF4"/>
<comment type="caution">
    <text evidence="7">The sequence shown here is derived from an EMBL/GenBank/DDBJ whole genome shotgun (WGS) entry which is preliminary data.</text>
</comment>
<accession>A0A150GDF4</accession>
<dbReference type="Pfam" id="PF00173">
    <property type="entry name" value="Cyt-b5"/>
    <property type="match status" value="1"/>
</dbReference>
<dbReference type="EMBL" id="LSYV01000037">
    <property type="protein sequence ID" value="KXZ47370.1"/>
    <property type="molecule type" value="Genomic_DNA"/>
</dbReference>
<dbReference type="PROSITE" id="PS50255">
    <property type="entry name" value="CYTOCHROME_B5_2"/>
    <property type="match status" value="1"/>
</dbReference>
<reference evidence="8" key="1">
    <citation type="journal article" date="2016" name="Nat. Commun.">
        <title>The Gonium pectorale genome demonstrates co-option of cell cycle regulation during the evolution of multicellularity.</title>
        <authorList>
            <person name="Hanschen E.R."/>
            <person name="Marriage T.N."/>
            <person name="Ferris P.J."/>
            <person name="Hamaji T."/>
            <person name="Toyoda A."/>
            <person name="Fujiyama A."/>
            <person name="Neme R."/>
            <person name="Noguchi H."/>
            <person name="Minakuchi Y."/>
            <person name="Suzuki M."/>
            <person name="Kawai-Toyooka H."/>
            <person name="Smith D.R."/>
            <person name="Sparks H."/>
            <person name="Anderson J."/>
            <person name="Bakaric R."/>
            <person name="Luria V."/>
            <person name="Karger A."/>
            <person name="Kirschner M.W."/>
            <person name="Durand P.M."/>
            <person name="Michod R.E."/>
            <person name="Nozaki H."/>
            <person name="Olson B.J."/>
        </authorList>
    </citation>
    <scope>NUCLEOTIDE SEQUENCE [LARGE SCALE GENOMIC DNA]</scope>
    <source>
        <strain evidence="8">NIES-2863</strain>
    </source>
</reference>
<feature type="transmembrane region" description="Helical" evidence="5">
    <location>
        <begin position="6"/>
        <end position="22"/>
    </location>
</feature>
<evidence type="ECO:0000256" key="3">
    <source>
        <dbReference type="ARBA" id="ARBA00023004"/>
    </source>
</evidence>
<keyword evidence="5" id="KW-1133">Transmembrane helix</keyword>
<dbReference type="InterPro" id="IPR036400">
    <property type="entry name" value="Cyt_B5-like_heme/steroid_sf"/>
</dbReference>
<evidence type="ECO:0000313" key="8">
    <source>
        <dbReference type="Proteomes" id="UP000075714"/>
    </source>
</evidence>
<proteinExistence type="inferred from homology"/>
<keyword evidence="5" id="KW-0812">Transmembrane</keyword>
<dbReference type="STRING" id="33097.A0A150GDF4"/>
<evidence type="ECO:0000259" key="6">
    <source>
        <dbReference type="PROSITE" id="PS50255"/>
    </source>
</evidence>
<dbReference type="GO" id="GO:0020037">
    <property type="term" value="F:heme binding"/>
    <property type="evidence" value="ECO:0007669"/>
    <property type="project" value="UniProtKB-UniRule"/>
</dbReference>
<dbReference type="GO" id="GO:0046872">
    <property type="term" value="F:metal ion binding"/>
    <property type="evidence" value="ECO:0007669"/>
    <property type="project" value="UniProtKB-UniRule"/>
</dbReference>